<name>A0A7X1FAR3_9SPHN</name>
<dbReference type="SUPFAM" id="SSF82171">
    <property type="entry name" value="DPP6 N-terminal domain-like"/>
    <property type="match status" value="1"/>
</dbReference>
<evidence type="ECO:0000313" key="2">
    <source>
        <dbReference type="EMBL" id="MBC2653274.1"/>
    </source>
</evidence>
<evidence type="ECO:0000256" key="1">
    <source>
        <dbReference type="SAM" id="SignalP"/>
    </source>
</evidence>
<proteinExistence type="predicted"/>
<dbReference type="EMBL" id="JACLAU010000041">
    <property type="protein sequence ID" value="MBC2653274.1"/>
    <property type="molecule type" value="Genomic_DNA"/>
</dbReference>
<dbReference type="Proteomes" id="UP000520156">
    <property type="component" value="Unassembled WGS sequence"/>
</dbReference>
<evidence type="ECO:0000313" key="3">
    <source>
        <dbReference type="Proteomes" id="UP000520156"/>
    </source>
</evidence>
<dbReference type="Pfam" id="PF07676">
    <property type="entry name" value="PD40"/>
    <property type="match status" value="2"/>
</dbReference>
<keyword evidence="3" id="KW-1185">Reference proteome</keyword>
<accession>A0A7X1FAR3</accession>
<organism evidence="2 3">
    <name type="scientific">Novosphingobium aerophilum</name>
    <dbReference type="NCBI Taxonomy" id="2839843"/>
    <lineage>
        <taxon>Bacteria</taxon>
        <taxon>Pseudomonadati</taxon>
        <taxon>Pseudomonadota</taxon>
        <taxon>Alphaproteobacteria</taxon>
        <taxon>Sphingomonadales</taxon>
        <taxon>Sphingomonadaceae</taxon>
        <taxon>Novosphingobium</taxon>
    </lineage>
</organism>
<dbReference type="RefSeq" id="WP_185684656.1">
    <property type="nucleotide sequence ID" value="NZ_JACLAU010000041.1"/>
</dbReference>
<protein>
    <submittedName>
        <fullName evidence="2">PD40 domain-containing protein</fullName>
    </submittedName>
</protein>
<dbReference type="InterPro" id="IPR011042">
    <property type="entry name" value="6-blade_b-propeller_TolB-like"/>
</dbReference>
<comment type="caution">
    <text evidence="2">The sequence shown here is derived from an EMBL/GenBank/DDBJ whole genome shotgun (WGS) entry which is preliminary data.</text>
</comment>
<feature type="signal peptide" evidence="1">
    <location>
        <begin position="1"/>
        <end position="21"/>
    </location>
</feature>
<gene>
    <name evidence="2" type="ORF">H7F49_16415</name>
</gene>
<dbReference type="AlphaFoldDB" id="A0A7X1FAR3"/>
<reference evidence="2 3" key="1">
    <citation type="submission" date="2020-08" db="EMBL/GenBank/DDBJ databases">
        <title>The genome sequence of Novosphingobium flavum 4Y4.</title>
        <authorList>
            <person name="Liu Y."/>
        </authorList>
    </citation>
    <scope>NUCLEOTIDE SEQUENCE [LARGE SCALE GENOMIC DNA]</scope>
    <source>
        <strain evidence="2 3">4Y4</strain>
    </source>
</reference>
<feature type="chain" id="PRO_5030859713" evidence="1">
    <location>
        <begin position="22"/>
        <end position="355"/>
    </location>
</feature>
<keyword evidence="1" id="KW-0732">Signal</keyword>
<dbReference type="InterPro" id="IPR011659">
    <property type="entry name" value="WD40"/>
</dbReference>
<sequence>MRSSAVIAAALALLATAPATGSPRDPSADPARGLKVRTPTIDDAEMISSFGGRAAFSPDGSRIAFVGKTYEDAFEIDLKTRKVRNLTHGFPHQGIMRIQYLPDGNFLVTAPRQYNGPNTRAHLQLWLLRKGLSRGLEPLGEQVFEGVAVSRQRNLIAWTVVEPELKPGENWQMSFARPTKRYAAEVAIIGGKPQIVNKREIMSRLPSECSFIEPQDFRDGDSELVYSCMSFSATTGLQVSVMGNRLSEDRNITYYRRNGEYDEVEGIAPGGDWATVECGRQDKPGLPELDICRLDLREEGEISVLMKGRVEGSTADISNPIISPDGKWLVFQRSDSASGIIGEGYGIYRYQLNGL</sequence>
<dbReference type="Gene3D" id="2.120.10.30">
    <property type="entry name" value="TolB, C-terminal domain"/>
    <property type="match status" value="1"/>
</dbReference>